<feature type="region of interest" description="Disordered" evidence="1">
    <location>
        <begin position="1"/>
        <end position="22"/>
    </location>
</feature>
<accession>A0A179GYU1</accession>
<evidence type="ECO:0000256" key="2">
    <source>
        <dbReference type="SAM" id="Phobius"/>
    </source>
</evidence>
<dbReference type="OMA" id="CNDPSHQ"/>
<evidence type="ECO:0000313" key="5">
    <source>
        <dbReference type="Proteomes" id="UP000078340"/>
    </source>
</evidence>
<dbReference type="EMBL" id="LSBI01000008">
    <property type="protein sequence ID" value="OAQ83165.1"/>
    <property type="molecule type" value="Genomic_DNA"/>
</dbReference>
<sequence>MSGPFYHQRTSLSSSRSSLPSMQAMPYVTQYGDAYNPAALPKGPLRVPQKHQRRSTGPSTYPPPYVSSDASTGHITPESRPSGGPEAGKEVAAADESGGSSDRTEVPPPEAAQGNNGGGRHDEKAWFAHRKRSCRFLVVVGVITAIIVGLAVGLAVGLRKRGSTSGKNSSSNYKFPAGSYTFDTSLKSEDQDCTSRASTWRCDAQAKGNTTTLYWNIKSLSPDTYTVSSAPSSSKDGSDNSLALPSFSNLKMRLVDANQPTERLVFSMPVNKTVVPSDGGTSLNRAAKCTYADVEVEATLYTRRRGGKSFDAPADAGGSDDGAVAWPGDIEVSQLMNSTIGQPTCEDSTGRQIADVQAASGTCACMYSNAK</sequence>
<dbReference type="STRING" id="33203.A0A179GYU1"/>
<comment type="caution">
    <text evidence="4">The sequence shown here is derived from an EMBL/GenBank/DDBJ whole genome shotgun (WGS) entry which is preliminary data.</text>
</comment>
<dbReference type="AlphaFoldDB" id="A0A179GYU1"/>
<name>A0A179GYU1_PURLI</name>
<dbReference type="KEGG" id="plj:28891090"/>
<evidence type="ECO:0000313" key="3">
    <source>
        <dbReference type="EMBL" id="OAQ76015.1"/>
    </source>
</evidence>
<feature type="compositionally biased region" description="Low complexity" evidence="1">
    <location>
        <begin position="11"/>
        <end position="21"/>
    </location>
</feature>
<evidence type="ECO:0000256" key="1">
    <source>
        <dbReference type="SAM" id="MobiDB-lite"/>
    </source>
</evidence>
<reference evidence="4 5" key="1">
    <citation type="submission" date="2016-02" db="EMBL/GenBank/DDBJ databases">
        <title>Biosynthesis of antibiotic leucinostatins and their inhibition on Phytophthora in bio-control Purpureocillium lilacinum.</title>
        <authorList>
            <person name="Wang G."/>
            <person name="Liu Z."/>
            <person name="Lin R."/>
            <person name="Li E."/>
            <person name="Mao Z."/>
            <person name="Ling J."/>
            <person name="Yin W."/>
            <person name="Xie B."/>
        </authorList>
    </citation>
    <scope>NUCLEOTIDE SEQUENCE [LARGE SCALE GENOMIC DNA]</scope>
    <source>
        <strain evidence="3">PLBJ-1</strain>
        <strain evidence="4">PLFJ-1</strain>
    </source>
</reference>
<keyword evidence="2" id="KW-0472">Membrane</keyword>
<dbReference type="Proteomes" id="UP000078340">
    <property type="component" value="Unassembled WGS sequence"/>
</dbReference>
<feature type="transmembrane region" description="Helical" evidence="2">
    <location>
        <begin position="136"/>
        <end position="158"/>
    </location>
</feature>
<organism evidence="4 5">
    <name type="scientific">Purpureocillium lilacinum</name>
    <name type="common">Paecilomyces lilacinus</name>
    <dbReference type="NCBI Taxonomy" id="33203"/>
    <lineage>
        <taxon>Eukaryota</taxon>
        <taxon>Fungi</taxon>
        <taxon>Dikarya</taxon>
        <taxon>Ascomycota</taxon>
        <taxon>Pezizomycotina</taxon>
        <taxon>Sordariomycetes</taxon>
        <taxon>Hypocreomycetidae</taxon>
        <taxon>Hypocreales</taxon>
        <taxon>Ophiocordycipitaceae</taxon>
        <taxon>Purpureocillium</taxon>
    </lineage>
</organism>
<proteinExistence type="predicted"/>
<gene>
    <name evidence="3" type="ORF">VFPBJ_08375</name>
    <name evidence="4" type="ORF">VFPFJ_08968</name>
</gene>
<protein>
    <submittedName>
        <fullName evidence="4">Tat pathway signal sequence</fullName>
    </submittedName>
</protein>
<dbReference type="GeneID" id="28891090"/>
<dbReference type="EMBL" id="LSBH01000007">
    <property type="protein sequence ID" value="OAQ76015.1"/>
    <property type="molecule type" value="Genomic_DNA"/>
</dbReference>
<keyword evidence="2" id="KW-0812">Transmembrane</keyword>
<evidence type="ECO:0000313" key="4">
    <source>
        <dbReference type="EMBL" id="OAQ83165.1"/>
    </source>
</evidence>
<feature type="region of interest" description="Disordered" evidence="1">
    <location>
        <begin position="34"/>
        <end position="122"/>
    </location>
</feature>
<dbReference type="Proteomes" id="UP000078240">
    <property type="component" value="Unassembled WGS sequence"/>
</dbReference>
<keyword evidence="2" id="KW-1133">Transmembrane helix</keyword>